<evidence type="ECO:0000313" key="3">
    <source>
        <dbReference type="Proteomes" id="UP000070076"/>
    </source>
</evidence>
<comment type="caution">
    <text evidence="2">The sequence shown here is derived from an EMBL/GenBank/DDBJ whole genome shotgun (WGS) entry which is preliminary data.</text>
</comment>
<dbReference type="Gene3D" id="2.30.110.10">
    <property type="entry name" value="Electron Transport, Fmn-binding Protein, Chain A"/>
    <property type="match status" value="1"/>
</dbReference>
<dbReference type="InterPro" id="IPR011576">
    <property type="entry name" value="Pyridox_Oxase_N"/>
</dbReference>
<accession>A0A133V9T3</accession>
<feature type="domain" description="Pyridoxamine 5'-phosphate oxidase N-terminal" evidence="1">
    <location>
        <begin position="10"/>
        <end position="135"/>
    </location>
</feature>
<keyword evidence="3" id="KW-1185">Reference proteome</keyword>
<evidence type="ECO:0000313" key="2">
    <source>
        <dbReference type="EMBL" id="KXB03220.1"/>
    </source>
</evidence>
<protein>
    <recommendedName>
        <fullName evidence="1">Pyridoxamine 5'-phosphate oxidase N-terminal domain-containing protein</fullName>
    </recommendedName>
</protein>
<sequence>MIILKEVPSKIKMMLAEGELAYFCTTDESLKPHVTPMLYLYDVEENKVFLMTTKDSKKVKNLRSNNLISLTVDVRNPENPFLNYGTMIQGTAHVKDLTENMEIVDRFTQKYPDFVGGRKLKGKLPPARPDTLIEVIPKLMVYWRGTRFTRWKDEQE</sequence>
<reference evidence="2 3" key="1">
    <citation type="journal article" date="2016" name="Sci. Rep.">
        <title>Metabolic traits of an uncultured archaeal lineage -MSBL1- from brine pools of the Red Sea.</title>
        <authorList>
            <person name="Mwirichia R."/>
            <person name="Alam I."/>
            <person name="Rashid M."/>
            <person name="Vinu M."/>
            <person name="Ba-Alawi W."/>
            <person name="Anthony Kamau A."/>
            <person name="Kamanda Ngugi D."/>
            <person name="Goker M."/>
            <person name="Klenk H.P."/>
            <person name="Bajic V."/>
            <person name="Stingl U."/>
        </authorList>
    </citation>
    <scope>NUCLEOTIDE SEQUENCE [LARGE SCALE GENOMIC DNA]</scope>
    <source>
        <strain evidence="2">SCGC-AAA261O19</strain>
    </source>
</reference>
<dbReference type="Pfam" id="PF01243">
    <property type="entry name" value="PNPOx_N"/>
    <property type="match status" value="1"/>
</dbReference>
<dbReference type="EMBL" id="LHYB01000080">
    <property type="protein sequence ID" value="KXB03220.1"/>
    <property type="molecule type" value="Genomic_DNA"/>
</dbReference>
<gene>
    <name evidence="2" type="ORF">AKJ48_04095</name>
</gene>
<dbReference type="AlphaFoldDB" id="A0A133V9T3"/>
<evidence type="ECO:0000259" key="1">
    <source>
        <dbReference type="Pfam" id="PF01243"/>
    </source>
</evidence>
<proteinExistence type="predicted"/>
<organism evidence="2 3">
    <name type="scientific">candidate division MSBL1 archaeon SCGC-AAA261O19</name>
    <dbReference type="NCBI Taxonomy" id="1698277"/>
    <lineage>
        <taxon>Archaea</taxon>
        <taxon>Methanobacteriati</taxon>
        <taxon>Methanobacteriota</taxon>
        <taxon>candidate division MSBL1</taxon>
    </lineage>
</organism>
<name>A0A133V9T3_9EURY</name>
<dbReference type="InterPro" id="IPR012349">
    <property type="entry name" value="Split_barrel_FMN-bd"/>
</dbReference>
<dbReference type="SUPFAM" id="SSF50475">
    <property type="entry name" value="FMN-binding split barrel"/>
    <property type="match status" value="1"/>
</dbReference>
<dbReference type="Proteomes" id="UP000070076">
    <property type="component" value="Unassembled WGS sequence"/>
</dbReference>